<accession>A0A8S3ZGJ9</accession>
<dbReference type="Pfam" id="PF05450">
    <property type="entry name" value="Nicastrin"/>
    <property type="match status" value="1"/>
</dbReference>
<evidence type="ECO:0000256" key="1">
    <source>
        <dbReference type="ARBA" id="ARBA00004479"/>
    </source>
</evidence>
<dbReference type="GO" id="GO:0007219">
    <property type="term" value="P:Notch signaling pathway"/>
    <property type="evidence" value="ECO:0007669"/>
    <property type="project" value="UniProtKB-KW"/>
</dbReference>
<evidence type="ECO:0000256" key="3">
    <source>
        <dbReference type="ARBA" id="ARBA00015303"/>
    </source>
</evidence>
<evidence type="ECO:0000313" key="12">
    <source>
        <dbReference type="Proteomes" id="UP000678393"/>
    </source>
</evidence>
<evidence type="ECO:0000256" key="5">
    <source>
        <dbReference type="ARBA" id="ARBA00022729"/>
    </source>
</evidence>
<keyword evidence="8" id="KW-0472">Membrane</keyword>
<feature type="domain" description="Nicastrin small lobe" evidence="10">
    <location>
        <begin position="18"/>
        <end position="191"/>
    </location>
</feature>
<keyword evidence="4" id="KW-0812">Transmembrane</keyword>
<reference evidence="11" key="1">
    <citation type="submission" date="2021-04" db="EMBL/GenBank/DDBJ databases">
        <authorList>
            <consortium name="Molecular Ecology Group"/>
        </authorList>
    </citation>
    <scope>NUCLEOTIDE SEQUENCE</scope>
</reference>
<comment type="similarity">
    <text evidence="2">Belongs to the nicastrin family.</text>
</comment>
<sequence>FGSRTSEKIYINLKTQNACILNLNATHEVGCRSSRGGNVGVIHYIESQDDYEWVLMEGPHAPYVAVMKSVDFNLSSLERLHNSPRVTGILIIRPTNMSDDSSYPQLGYSSVDTCPNDRYGMYSKSSYGRCRKALWNRSGTSARFHDLNMPVFELSEQEDVDAVLHKCFYAFNAKSTSYPACAAELVTRMDAAVDAVTCIRRSHRTQIGLMEPQTFCDPLGDSNVVATMKAVPANETRYHRSVVMAVTRLDATSIFQNTENAADTAVTGIVTLLATAEALWKARDVIKNNSMAKDIMFVFFQG</sequence>
<organism evidence="11 12">
    <name type="scientific">Candidula unifasciata</name>
    <dbReference type="NCBI Taxonomy" id="100452"/>
    <lineage>
        <taxon>Eukaryota</taxon>
        <taxon>Metazoa</taxon>
        <taxon>Spiralia</taxon>
        <taxon>Lophotrochozoa</taxon>
        <taxon>Mollusca</taxon>
        <taxon>Gastropoda</taxon>
        <taxon>Heterobranchia</taxon>
        <taxon>Euthyneura</taxon>
        <taxon>Panpulmonata</taxon>
        <taxon>Eupulmonata</taxon>
        <taxon>Stylommatophora</taxon>
        <taxon>Helicina</taxon>
        <taxon>Helicoidea</taxon>
        <taxon>Geomitridae</taxon>
        <taxon>Candidula</taxon>
    </lineage>
</organism>
<keyword evidence="12" id="KW-1185">Reference proteome</keyword>
<evidence type="ECO:0000256" key="4">
    <source>
        <dbReference type="ARBA" id="ARBA00022692"/>
    </source>
</evidence>
<feature type="non-terminal residue" evidence="11">
    <location>
        <position position="1"/>
    </location>
</feature>
<evidence type="ECO:0000256" key="2">
    <source>
        <dbReference type="ARBA" id="ARBA00007717"/>
    </source>
</evidence>
<evidence type="ECO:0000256" key="9">
    <source>
        <dbReference type="ARBA" id="ARBA00023180"/>
    </source>
</evidence>
<dbReference type="InterPro" id="IPR008710">
    <property type="entry name" value="Nicastrin"/>
</dbReference>
<protein>
    <recommendedName>
        <fullName evidence="3">Nicastrin</fullName>
    </recommendedName>
</protein>
<dbReference type="GO" id="GO:0005886">
    <property type="term" value="C:plasma membrane"/>
    <property type="evidence" value="ECO:0007669"/>
    <property type="project" value="TreeGrafter"/>
</dbReference>
<dbReference type="AlphaFoldDB" id="A0A8S3ZGJ9"/>
<evidence type="ECO:0000256" key="6">
    <source>
        <dbReference type="ARBA" id="ARBA00022976"/>
    </source>
</evidence>
<proteinExistence type="inferred from homology"/>
<keyword evidence="5" id="KW-0732">Signal</keyword>
<gene>
    <name evidence="11" type="ORF">CUNI_LOCUS12836</name>
</gene>
<dbReference type="PANTHER" id="PTHR21092:SF0">
    <property type="entry name" value="NICASTRIN"/>
    <property type="match status" value="1"/>
</dbReference>
<dbReference type="Pfam" id="PF18266">
    <property type="entry name" value="Ncstrn_small"/>
    <property type="match status" value="1"/>
</dbReference>
<evidence type="ECO:0000259" key="10">
    <source>
        <dbReference type="Pfam" id="PF18266"/>
    </source>
</evidence>
<comment type="subcellular location">
    <subcellularLocation>
        <location evidence="1">Membrane</location>
        <topology evidence="1">Single-pass type I membrane protein</topology>
    </subcellularLocation>
</comment>
<feature type="non-terminal residue" evidence="11">
    <location>
        <position position="302"/>
    </location>
</feature>
<evidence type="ECO:0000313" key="11">
    <source>
        <dbReference type="EMBL" id="CAG5127278.1"/>
    </source>
</evidence>
<keyword evidence="6" id="KW-0914">Notch signaling pathway</keyword>
<dbReference type="PANTHER" id="PTHR21092">
    <property type="entry name" value="NICASTRIN"/>
    <property type="match status" value="1"/>
</dbReference>
<dbReference type="Proteomes" id="UP000678393">
    <property type="component" value="Unassembled WGS sequence"/>
</dbReference>
<name>A0A8S3ZGJ9_9EUPU</name>
<dbReference type="OrthoDB" id="755951at2759"/>
<dbReference type="InterPro" id="IPR041084">
    <property type="entry name" value="Ncstrn_small"/>
</dbReference>
<evidence type="ECO:0000256" key="7">
    <source>
        <dbReference type="ARBA" id="ARBA00022989"/>
    </source>
</evidence>
<keyword evidence="7" id="KW-1133">Transmembrane helix</keyword>
<dbReference type="GO" id="GO:0016485">
    <property type="term" value="P:protein processing"/>
    <property type="evidence" value="ECO:0007669"/>
    <property type="project" value="InterPro"/>
</dbReference>
<dbReference type="EMBL" id="CAJHNH020002635">
    <property type="protein sequence ID" value="CAG5127278.1"/>
    <property type="molecule type" value="Genomic_DNA"/>
</dbReference>
<comment type="caution">
    <text evidence="11">The sequence shown here is derived from an EMBL/GenBank/DDBJ whole genome shotgun (WGS) entry which is preliminary data.</text>
</comment>
<keyword evidence="9" id="KW-0325">Glycoprotein</keyword>
<evidence type="ECO:0000256" key="8">
    <source>
        <dbReference type="ARBA" id="ARBA00023136"/>
    </source>
</evidence>
<dbReference type="GO" id="GO:0007220">
    <property type="term" value="P:Notch receptor processing"/>
    <property type="evidence" value="ECO:0007669"/>
    <property type="project" value="TreeGrafter"/>
</dbReference>